<keyword evidence="7 12" id="KW-0808">Transferase</keyword>
<dbReference type="PROSITE" id="PS50972">
    <property type="entry name" value="PTERIN_BINDING"/>
    <property type="match status" value="1"/>
</dbReference>
<evidence type="ECO:0000256" key="2">
    <source>
        <dbReference type="ARBA" id="ARBA00001946"/>
    </source>
</evidence>
<evidence type="ECO:0000256" key="8">
    <source>
        <dbReference type="ARBA" id="ARBA00022723"/>
    </source>
</evidence>
<dbReference type="Gene3D" id="3.20.20.20">
    <property type="entry name" value="Dihydropteroate synthase-like"/>
    <property type="match status" value="1"/>
</dbReference>
<dbReference type="InterPro" id="IPR000489">
    <property type="entry name" value="Pterin-binding_dom"/>
</dbReference>
<dbReference type="NCBIfam" id="TIGR01496">
    <property type="entry name" value="DHPS"/>
    <property type="match status" value="1"/>
</dbReference>
<dbReference type="AlphaFoldDB" id="A0A6L8WCJ4"/>
<dbReference type="GO" id="GO:0005829">
    <property type="term" value="C:cytosol"/>
    <property type="evidence" value="ECO:0007669"/>
    <property type="project" value="TreeGrafter"/>
</dbReference>
<evidence type="ECO:0000256" key="7">
    <source>
        <dbReference type="ARBA" id="ARBA00022679"/>
    </source>
</evidence>
<dbReference type="InterPro" id="IPR006390">
    <property type="entry name" value="DHP_synth_dom"/>
</dbReference>
<accession>A0A6L8WCJ4</accession>
<dbReference type="GO" id="GO:0046872">
    <property type="term" value="F:metal ion binding"/>
    <property type="evidence" value="ECO:0007669"/>
    <property type="project" value="UniProtKB-KW"/>
</dbReference>
<evidence type="ECO:0000256" key="10">
    <source>
        <dbReference type="ARBA" id="ARBA00022909"/>
    </source>
</evidence>
<dbReference type="FunFam" id="3.20.20.20:FF:000006">
    <property type="entry name" value="Dihydropteroate synthase"/>
    <property type="match status" value="1"/>
</dbReference>
<gene>
    <name evidence="14" type="primary">folP</name>
    <name evidence="14" type="ORF">GQE98_15990</name>
</gene>
<dbReference type="PROSITE" id="PS00793">
    <property type="entry name" value="DHPS_2"/>
    <property type="match status" value="1"/>
</dbReference>
<reference evidence="14 15" key="1">
    <citation type="submission" date="2019-12" db="EMBL/GenBank/DDBJ databases">
        <title>Snethiella sp. nov. sp. isolated from sea sand.</title>
        <authorList>
            <person name="Kim J."/>
            <person name="Jeong S.E."/>
            <person name="Jung H.S."/>
            <person name="Jeon C.O."/>
        </authorList>
    </citation>
    <scope>NUCLEOTIDE SEQUENCE [LARGE SCALE GENOMIC DNA]</scope>
    <source>
        <strain evidence="14 15">DP05</strain>
    </source>
</reference>
<organism evidence="14 15">
    <name type="scientific">Sneathiella litorea</name>
    <dbReference type="NCBI Taxonomy" id="2606216"/>
    <lineage>
        <taxon>Bacteria</taxon>
        <taxon>Pseudomonadati</taxon>
        <taxon>Pseudomonadota</taxon>
        <taxon>Alphaproteobacteria</taxon>
        <taxon>Sneathiellales</taxon>
        <taxon>Sneathiellaceae</taxon>
        <taxon>Sneathiella</taxon>
    </lineage>
</organism>
<comment type="pathway">
    <text evidence="3 12">Cofactor biosynthesis; tetrahydrofolate biosynthesis; 7,8-dihydrofolate from 2-amino-4-hydroxy-6-hydroxymethyl-7,8-dihydropteridine diphosphate and 4-aminobenzoate: step 1/2.</text>
</comment>
<dbReference type="PANTHER" id="PTHR20941">
    <property type="entry name" value="FOLATE SYNTHESIS PROTEINS"/>
    <property type="match status" value="1"/>
</dbReference>
<dbReference type="RefSeq" id="WP_161316709.1">
    <property type="nucleotide sequence ID" value="NZ_WTUW01000009.1"/>
</dbReference>
<evidence type="ECO:0000256" key="3">
    <source>
        <dbReference type="ARBA" id="ARBA00004763"/>
    </source>
</evidence>
<dbReference type="CDD" id="cd00739">
    <property type="entry name" value="DHPS"/>
    <property type="match status" value="1"/>
</dbReference>
<dbReference type="Proteomes" id="UP000476030">
    <property type="component" value="Unassembled WGS sequence"/>
</dbReference>
<protein>
    <recommendedName>
        <fullName evidence="6 12">Dihydropteroate synthase</fullName>
        <shortName evidence="12">DHPS</shortName>
        <ecNumber evidence="5 12">2.5.1.15</ecNumber>
    </recommendedName>
    <alternativeName>
        <fullName evidence="11 12">Dihydropteroate pyrophosphorylase</fullName>
    </alternativeName>
</protein>
<dbReference type="InterPro" id="IPR045031">
    <property type="entry name" value="DHP_synth-like"/>
</dbReference>
<comment type="catalytic activity">
    <reaction evidence="1">
        <text>(7,8-dihydropterin-6-yl)methyl diphosphate + 4-aminobenzoate = 7,8-dihydropteroate + diphosphate</text>
        <dbReference type="Rhea" id="RHEA:19949"/>
        <dbReference type="ChEBI" id="CHEBI:17836"/>
        <dbReference type="ChEBI" id="CHEBI:17839"/>
        <dbReference type="ChEBI" id="CHEBI:33019"/>
        <dbReference type="ChEBI" id="CHEBI:72950"/>
        <dbReference type="EC" id="2.5.1.15"/>
    </reaction>
</comment>
<comment type="cofactor">
    <cofactor evidence="2 12">
        <name>Mg(2+)</name>
        <dbReference type="ChEBI" id="CHEBI:18420"/>
    </cofactor>
</comment>
<proteinExistence type="inferred from homology"/>
<dbReference type="PROSITE" id="PS00792">
    <property type="entry name" value="DHPS_1"/>
    <property type="match status" value="1"/>
</dbReference>
<dbReference type="InterPro" id="IPR011005">
    <property type="entry name" value="Dihydropteroate_synth-like_sf"/>
</dbReference>
<dbReference type="GO" id="GO:0046654">
    <property type="term" value="P:tetrahydrofolate biosynthetic process"/>
    <property type="evidence" value="ECO:0007669"/>
    <property type="project" value="UniProtKB-UniPathway"/>
</dbReference>
<sequence length="291" mass="30903">MKQSEKGSAIQRGLSSMAKVETADCVRPRIMGIVNVTPDSFSDGGQHSNTTAAITHARKLVAKGADILDIGGESTRPGADAISIDEECARVVPVIEGCRDLAVTISIDTRKMAVMAAAVEAGATIINDVSALEYDPESLDFAAKSGLPVCLMHSLADPKIMQDNPTYDDVVAEVLAYLRERIAVCEAAGISRDNIITDPGIGFGKTIDHNLSLLKALPEFHALGCEVLLGASRKKFIGQLTDEPVAKQRVIGSVAVALYGATAGVHILRVHDVKETRQALEIWQAIQSASF</sequence>
<dbReference type="PANTHER" id="PTHR20941:SF1">
    <property type="entry name" value="FOLIC ACID SYNTHESIS PROTEIN FOL1"/>
    <property type="match status" value="1"/>
</dbReference>
<comment type="similarity">
    <text evidence="4 12">Belongs to the DHPS family.</text>
</comment>
<name>A0A6L8WCJ4_9PROT</name>
<keyword evidence="9 12" id="KW-0460">Magnesium</keyword>
<dbReference type="EMBL" id="WTUW01000009">
    <property type="protein sequence ID" value="MZR32140.1"/>
    <property type="molecule type" value="Genomic_DNA"/>
</dbReference>
<keyword evidence="15" id="KW-1185">Reference proteome</keyword>
<dbReference type="EC" id="2.5.1.15" evidence="5 12"/>
<dbReference type="GO" id="GO:0046656">
    <property type="term" value="P:folic acid biosynthetic process"/>
    <property type="evidence" value="ECO:0007669"/>
    <property type="project" value="UniProtKB-KW"/>
</dbReference>
<dbReference type="UniPathway" id="UPA00077">
    <property type="reaction ID" value="UER00156"/>
</dbReference>
<evidence type="ECO:0000313" key="15">
    <source>
        <dbReference type="Proteomes" id="UP000476030"/>
    </source>
</evidence>
<dbReference type="Pfam" id="PF00809">
    <property type="entry name" value="Pterin_bind"/>
    <property type="match status" value="1"/>
</dbReference>
<evidence type="ECO:0000256" key="11">
    <source>
        <dbReference type="ARBA" id="ARBA00030193"/>
    </source>
</evidence>
<evidence type="ECO:0000256" key="12">
    <source>
        <dbReference type="RuleBase" id="RU361205"/>
    </source>
</evidence>
<evidence type="ECO:0000256" key="9">
    <source>
        <dbReference type="ARBA" id="ARBA00022842"/>
    </source>
</evidence>
<comment type="function">
    <text evidence="12">Catalyzes the condensation of para-aminobenzoate (pABA) with 6-hydroxymethyl-7,8-dihydropterin diphosphate (DHPt-PP) to form 7,8-dihydropteroate (H2Pte), the immediate precursor of folate derivatives.</text>
</comment>
<evidence type="ECO:0000313" key="14">
    <source>
        <dbReference type="EMBL" id="MZR32140.1"/>
    </source>
</evidence>
<evidence type="ECO:0000256" key="1">
    <source>
        <dbReference type="ARBA" id="ARBA00000012"/>
    </source>
</evidence>
<evidence type="ECO:0000259" key="13">
    <source>
        <dbReference type="PROSITE" id="PS50972"/>
    </source>
</evidence>
<dbReference type="SUPFAM" id="SSF51717">
    <property type="entry name" value="Dihydropteroate synthetase-like"/>
    <property type="match status" value="1"/>
</dbReference>
<keyword evidence="10 12" id="KW-0289">Folate biosynthesis</keyword>
<keyword evidence="8 12" id="KW-0479">Metal-binding</keyword>
<evidence type="ECO:0000256" key="6">
    <source>
        <dbReference type="ARBA" id="ARBA00016919"/>
    </source>
</evidence>
<evidence type="ECO:0000256" key="4">
    <source>
        <dbReference type="ARBA" id="ARBA00009503"/>
    </source>
</evidence>
<dbReference type="GO" id="GO:0004156">
    <property type="term" value="F:dihydropteroate synthase activity"/>
    <property type="evidence" value="ECO:0007669"/>
    <property type="project" value="UniProtKB-EC"/>
</dbReference>
<feature type="domain" description="Pterin-binding" evidence="13">
    <location>
        <begin position="28"/>
        <end position="281"/>
    </location>
</feature>
<comment type="caution">
    <text evidence="14">The sequence shown here is derived from an EMBL/GenBank/DDBJ whole genome shotgun (WGS) entry which is preliminary data.</text>
</comment>
<evidence type="ECO:0000256" key="5">
    <source>
        <dbReference type="ARBA" id="ARBA00012458"/>
    </source>
</evidence>